<dbReference type="Pfam" id="PF12169">
    <property type="entry name" value="DNA_pol3_gamma3"/>
    <property type="match status" value="1"/>
</dbReference>
<feature type="compositionally biased region" description="Low complexity" evidence="12">
    <location>
        <begin position="421"/>
        <end position="435"/>
    </location>
</feature>
<dbReference type="InterPro" id="IPR022754">
    <property type="entry name" value="DNA_pol_III_gamma-3"/>
</dbReference>
<protein>
    <recommendedName>
        <fullName evidence="11">DNA polymerase III subunit gamma/tau</fullName>
        <ecNumber evidence="11">2.7.7.7</ecNumber>
    </recommendedName>
</protein>
<dbReference type="NCBIfam" id="NF004046">
    <property type="entry name" value="PRK05563.1"/>
    <property type="match status" value="1"/>
</dbReference>
<dbReference type="Proteomes" id="UP001317705">
    <property type="component" value="Chromosome"/>
</dbReference>
<dbReference type="Gene3D" id="1.10.8.60">
    <property type="match status" value="1"/>
</dbReference>
<evidence type="ECO:0000313" key="14">
    <source>
        <dbReference type="EMBL" id="BDV41224.1"/>
    </source>
</evidence>
<keyword evidence="7" id="KW-0862">Zinc</keyword>
<comment type="similarity">
    <text evidence="1 11">Belongs to the DnaX/STICHEL family.</text>
</comment>
<dbReference type="Gene3D" id="3.40.50.300">
    <property type="entry name" value="P-loop containing nucleotide triphosphate hydrolases"/>
    <property type="match status" value="1"/>
</dbReference>
<dbReference type="PANTHER" id="PTHR11669:SF0">
    <property type="entry name" value="PROTEIN STICHEL-LIKE 2"/>
    <property type="match status" value="1"/>
</dbReference>
<dbReference type="Gene3D" id="1.20.272.10">
    <property type="match status" value="1"/>
</dbReference>
<comment type="catalytic activity">
    <reaction evidence="10 11">
        <text>DNA(n) + a 2'-deoxyribonucleoside 5'-triphosphate = DNA(n+1) + diphosphate</text>
        <dbReference type="Rhea" id="RHEA:22508"/>
        <dbReference type="Rhea" id="RHEA-COMP:17339"/>
        <dbReference type="Rhea" id="RHEA-COMP:17340"/>
        <dbReference type="ChEBI" id="CHEBI:33019"/>
        <dbReference type="ChEBI" id="CHEBI:61560"/>
        <dbReference type="ChEBI" id="CHEBI:173112"/>
        <dbReference type="EC" id="2.7.7.7"/>
    </reaction>
</comment>
<dbReference type="PRINTS" id="PR00300">
    <property type="entry name" value="CLPPROTEASEA"/>
</dbReference>
<evidence type="ECO:0000256" key="7">
    <source>
        <dbReference type="ARBA" id="ARBA00022833"/>
    </source>
</evidence>
<dbReference type="InterPro" id="IPR050238">
    <property type="entry name" value="DNA_Rep/Repair_Clamp_Loader"/>
</dbReference>
<evidence type="ECO:0000256" key="8">
    <source>
        <dbReference type="ARBA" id="ARBA00022840"/>
    </source>
</evidence>
<reference evidence="14 15" key="1">
    <citation type="submission" date="2022-12" db="EMBL/GenBank/DDBJ databases">
        <title>Polyphasic characterization of Geotalea uranireducens NIT-SL11 newly isolated from a complex of sewage sludge and microbially reduced graphene oxide.</title>
        <authorList>
            <person name="Xie L."/>
            <person name="Yoshida N."/>
            <person name="Meng L."/>
        </authorList>
    </citation>
    <scope>NUCLEOTIDE SEQUENCE [LARGE SCALE GENOMIC DNA]</scope>
    <source>
        <strain evidence="14 15">NIT-SL11</strain>
    </source>
</reference>
<feature type="domain" description="AAA+ ATPase" evidence="13">
    <location>
        <begin position="37"/>
        <end position="179"/>
    </location>
</feature>
<evidence type="ECO:0000256" key="12">
    <source>
        <dbReference type="SAM" id="MobiDB-lite"/>
    </source>
</evidence>
<keyword evidence="9 11" id="KW-0239">DNA-directed DNA polymerase</keyword>
<dbReference type="EMBL" id="AP027151">
    <property type="protein sequence ID" value="BDV41224.1"/>
    <property type="molecule type" value="Genomic_DNA"/>
</dbReference>
<feature type="region of interest" description="Disordered" evidence="12">
    <location>
        <begin position="421"/>
        <end position="440"/>
    </location>
</feature>
<proteinExistence type="inferred from homology"/>
<evidence type="ECO:0000256" key="5">
    <source>
        <dbReference type="ARBA" id="ARBA00022723"/>
    </source>
</evidence>
<organism evidence="14 15">
    <name type="scientific">Geotalea uraniireducens</name>
    <dbReference type="NCBI Taxonomy" id="351604"/>
    <lineage>
        <taxon>Bacteria</taxon>
        <taxon>Pseudomonadati</taxon>
        <taxon>Thermodesulfobacteriota</taxon>
        <taxon>Desulfuromonadia</taxon>
        <taxon>Geobacterales</taxon>
        <taxon>Geobacteraceae</taxon>
        <taxon>Geotalea</taxon>
    </lineage>
</organism>
<evidence type="ECO:0000256" key="11">
    <source>
        <dbReference type="RuleBase" id="RU364063"/>
    </source>
</evidence>
<evidence type="ECO:0000256" key="10">
    <source>
        <dbReference type="ARBA" id="ARBA00049244"/>
    </source>
</evidence>
<dbReference type="InterPro" id="IPR027417">
    <property type="entry name" value="P-loop_NTPase"/>
</dbReference>
<dbReference type="PANTHER" id="PTHR11669">
    <property type="entry name" value="REPLICATION FACTOR C / DNA POLYMERASE III GAMMA-TAU SUBUNIT"/>
    <property type="match status" value="1"/>
</dbReference>
<evidence type="ECO:0000256" key="6">
    <source>
        <dbReference type="ARBA" id="ARBA00022741"/>
    </source>
</evidence>
<dbReference type="InterPro" id="IPR045085">
    <property type="entry name" value="HLD_clamp_pol_III_gamma_tau"/>
</dbReference>
<comment type="subunit">
    <text evidence="11">DNA polymerase III contains a core (composed of alpha, epsilon and theta chains) that associates with a tau subunit. This core dimerizes to form the POLIII' complex. PolIII' associates with the gamma complex (composed of gamma, delta, delta', psi and chi chains) and with the beta chain to form the complete DNA polymerase III complex.</text>
</comment>
<dbReference type="InterPro" id="IPR012763">
    <property type="entry name" value="DNA_pol_III_sug/sutau_N"/>
</dbReference>
<evidence type="ECO:0000256" key="1">
    <source>
        <dbReference type="ARBA" id="ARBA00006360"/>
    </source>
</evidence>
<dbReference type="InterPro" id="IPR008921">
    <property type="entry name" value="DNA_pol3_clamp-load_cplx_C"/>
</dbReference>
<dbReference type="NCBIfam" id="NF011526">
    <property type="entry name" value="PRK14965.1"/>
    <property type="match status" value="1"/>
</dbReference>
<dbReference type="InterPro" id="IPR001270">
    <property type="entry name" value="ClpA/B"/>
</dbReference>
<evidence type="ECO:0000256" key="3">
    <source>
        <dbReference type="ARBA" id="ARBA00022695"/>
    </source>
</evidence>
<keyword evidence="8 11" id="KW-0067">ATP-binding</keyword>
<evidence type="ECO:0000256" key="2">
    <source>
        <dbReference type="ARBA" id="ARBA00022679"/>
    </source>
</evidence>
<dbReference type="EC" id="2.7.7.7" evidence="11"/>
<keyword evidence="15" id="KW-1185">Reference proteome</keyword>
<dbReference type="RefSeq" id="WP_282001189.1">
    <property type="nucleotide sequence ID" value="NZ_AP027151.1"/>
</dbReference>
<dbReference type="CDD" id="cd00009">
    <property type="entry name" value="AAA"/>
    <property type="match status" value="1"/>
</dbReference>
<gene>
    <name evidence="11 14" type="primary">dnaX</name>
    <name evidence="14" type="ORF">GURASL_01470</name>
</gene>
<evidence type="ECO:0000259" key="13">
    <source>
        <dbReference type="SMART" id="SM00382"/>
    </source>
</evidence>
<comment type="function">
    <text evidence="11">DNA polymerase III is a complex, multichain enzyme responsible for most of the replicative synthesis in bacteria. This DNA polymerase also exhibits 3' to 5' exonuclease activity.</text>
</comment>
<dbReference type="SUPFAM" id="SSF48019">
    <property type="entry name" value="post-AAA+ oligomerization domain-like"/>
    <property type="match status" value="1"/>
</dbReference>
<name>A0ABN6VM74_9BACT</name>
<evidence type="ECO:0000256" key="9">
    <source>
        <dbReference type="ARBA" id="ARBA00022932"/>
    </source>
</evidence>
<keyword evidence="5" id="KW-0479">Metal-binding</keyword>
<dbReference type="NCBIfam" id="TIGR02397">
    <property type="entry name" value="dnaX_nterm"/>
    <property type="match status" value="1"/>
</dbReference>
<dbReference type="InterPro" id="IPR003593">
    <property type="entry name" value="AAA+_ATPase"/>
</dbReference>
<keyword evidence="2 11" id="KW-0808">Transferase</keyword>
<dbReference type="CDD" id="cd18137">
    <property type="entry name" value="HLD_clamp_pol_III_gamma_tau"/>
    <property type="match status" value="1"/>
</dbReference>
<sequence length="577" mass="62377">MSYLVLARKWRPQTFSDLTGQEHVSRTLQNAIDSGRIAHAFLFTGARGVGKTSSARILAKALNCERGMSPEPCNECPACLEITAGTSVDVLEIDGASNTGVDDIRELRENVKYLPSRCRFKIFIIDEVHMLSTNAFNALLKTLEEPPPHVKFIFATTEPHKVPITILSRCQRFDFRRIPLAKVVARLRYIVDRENSAISDAALTVVARKGDGSMRDSLSVLDQVLAFCGENVSDDEVVALLGVVDRRLLLDGSAAVFGRDSRAALGVVAKVDEFGYNIRQFCGELIEHFRNLTILKAVGDGAELLDLSEAELALLREQVEPLALADLQRHLAILLRAEAEMAQSSFPRLVLEMALIKMATLVPVVPVDELLGRLRALESGTPSAAVVADSRVQWRPAAPAGPPAARSTVAAAPPVAPAGLAAPAAAPRAPQRPAPTETLPRTGDSWADFVAYVKAGKVRLGSLLEHGSPLQVSAERLEIGFPEGSFALGSLKENDAQAALRELARTFFKSEPALVLRSLAAGEDAAVPNLLEKKRVEDERRLNDLQQNAKAHPAIASALEVFSGELAEVAPAEKDNR</sequence>
<dbReference type="Pfam" id="PF22608">
    <property type="entry name" value="DNAX_ATPase_lid"/>
    <property type="match status" value="1"/>
</dbReference>
<keyword evidence="6 11" id="KW-0547">Nucleotide-binding</keyword>
<dbReference type="SUPFAM" id="SSF52540">
    <property type="entry name" value="P-loop containing nucleoside triphosphate hydrolases"/>
    <property type="match status" value="1"/>
</dbReference>
<dbReference type="SMART" id="SM00382">
    <property type="entry name" value="AAA"/>
    <property type="match status" value="1"/>
</dbReference>
<dbReference type="Pfam" id="PF13177">
    <property type="entry name" value="DNA_pol3_delta2"/>
    <property type="match status" value="1"/>
</dbReference>
<keyword evidence="4 11" id="KW-0235">DNA replication</keyword>
<evidence type="ECO:0000313" key="15">
    <source>
        <dbReference type="Proteomes" id="UP001317705"/>
    </source>
</evidence>
<accession>A0ABN6VM74</accession>
<keyword evidence="3 11" id="KW-0548">Nucleotidyltransferase</keyword>
<evidence type="ECO:0000256" key="4">
    <source>
        <dbReference type="ARBA" id="ARBA00022705"/>
    </source>
</evidence>